<dbReference type="PANTHER" id="PTHR42647">
    <property type="entry name" value="SBP (S-RIBONUCLEASE BINDING PROTEIN) FAMILY PROTEIN"/>
    <property type="match status" value="1"/>
</dbReference>
<evidence type="ECO:0000313" key="6">
    <source>
        <dbReference type="Proteomes" id="UP000244336"/>
    </source>
</evidence>
<evidence type="ECO:0000256" key="3">
    <source>
        <dbReference type="ARBA" id="ARBA00022833"/>
    </source>
</evidence>
<evidence type="ECO:0000313" key="5">
    <source>
        <dbReference type="EMBL" id="PUZ46979.1"/>
    </source>
</evidence>
<feature type="coiled-coil region" evidence="4">
    <location>
        <begin position="179"/>
        <end position="206"/>
    </location>
</feature>
<dbReference type="InterPro" id="IPR013083">
    <property type="entry name" value="Znf_RING/FYVE/PHD"/>
</dbReference>
<keyword evidence="3" id="KW-0862">Zinc</keyword>
<evidence type="ECO:0000256" key="4">
    <source>
        <dbReference type="SAM" id="Coils"/>
    </source>
</evidence>
<dbReference type="GO" id="GO:0004842">
    <property type="term" value="F:ubiquitin-protein transferase activity"/>
    <property type="evidence" value="ECO:0007669"/>
    <property type="project" value="TreeGrafter"/>
</dbReference>
<sequence length="325" mass="33379">MAVQARHFSHGFPAAVGGGSLFLDECAGCAPTSPAWPRDTTVLGDLPRSDLACNYGFVPRKRPRLAAAEAPAAGCFLDDQRVVMPPAGVGMEGVVTVPPVVDVRSRAVSSGAASTSGRAANNGASVSRGLVAWMQHQGVEIDALVRLEAERMRAGLEEARRRHARALLAAAGRAASGRLRAAEAEAGRALRRNAELEEKARQAGAECQAWMGVARSHEAVAAGLRATLEQLLQPPRAAAGGCEGDAEDARSCCFEAPAAAADGSDEDGAASSGSKTSCRSCGGGEASVLLLPCRHLCLCRACEPGVDACPVCAASKNGSLHVLFS</sequence>
<evidence type="ECO:0000256" key="2">
    <source>
        <dbReference type="ARBA" id="ARBA00022771"/>
    </source>
</evidence>
<dbReference type="Gramene" id="PUZ46979">
    <property type="protein sequence ID" value="PUZ46979"/>
    <property type="gene ID" value="GQ55_7G126000"/>
</dbReference>
<dbReference type="AlphaFoldDB" id="A0A2T7CUH1"/>
<keyword evidence="6" id="KW-1185">Reference proteome</keyword>
<dbReference type="EMBL" id="CM009755">
    <property type="protein sequence ID" value="PUZ46979.1"/>
    <property type="molecule type" value="Genomic_DNA"/>
</dbReference>
<dbReference type="OrthoDB" id="1711136at2759"/>
<name>A0A2T7CUH1_9POAL</name>
<keyword evidence="4" id="KW-0175">Coiled coil</keyword>
<reference evidence="5 6" key="1">
    <citation type="submission" date="2018-04" db="EMBL/GenBank/DDBJ databases">
        <title>WGS assembly of Panicum hallii var. hallii HAL2.</title>
        <authorList>
            <person name="Lovell J."/>
            <person name="Jenkins J."/>
            <person name="Lowry D."/>
            <person name="Mamidi S."/>
            <person name="Sreedasyam A."/>
            <person name="Weng X."/>
            <person name="Barry K."/>
            <person name="Bonette J."/>
            <person name="Campitelli B."/>
            <person name="Daum C."/>
            <person name="Gordon S."/>
            <person name="Gould B."/>
            <person name="Lipzen A."/>
            <person name="MacQueen A."/>
            <person name="Palacio-Mejia J."/>
            <person name="Plott C."/>
            <person name="Shakirov E."/>
            <person name="Shu S."/>
            <person name="Yoshinaga Y."/>
            <person name="Zane M."/>
            <person name="Rokhsar D."/>
            <person name="Grimwood J."/>
            <person name="Schmutz J."/>
            <person name="Juenger T."/>
        </authorList>
    </citation>
    <scope>NUCLEOTIDE SEQUENCE [LARGE SCALE GENOMIC DNA]</scope>
    <source>
        <strain evidence="6">cv. HAL2</strain>
    </source>
</reference>
<organism evidence="5 6">
    <name type="scientific">Panicum hallii var. hallii</name>
    <dbReference type="NCBI Taxonomy" id="1504633"/>
    <lineage>
        <taxon>Eukaryota</taxon>
        <taxon>Viridiplantae</taxon>
        <taxon>Streptophyta</taxon>
        <taxon>Embryophyta</taxon>
        <taxon>Tracheophyta</taxon>
        <taxon>Spermatophyta</taxon>
        <taxon>Magnoliopsida</taxon>
        <taxon>Liliopsida</taxon>
        <taxon>Poales</taxon>
        <taxon>Poaceae</taxon>
        <taxon>PACMAD clade</taxon>
        <taxon>Panicoideae</taxon>
        <taxon>Panicodae</taxon>
        <taxon>Paniceae</taxon>
        <taxon>Panicinae</taxon>
        <taxon>Panicum</taxon>
        <taxon>Panicum sect. Panicum</taxon>
    </lineage>
</organism>
<keyword evidence="2" id="KW-0863">Zinc-finger</keyword>
<dbReference type="Proteomes" id="UP000244336">
    <property type="component" value="Chromosome 7"/>
</dbReference>
<dbReference type="CDD" id="cd16649">
    <property type="entry name" value="mRING-HC-C3HC5_CGRF1-like"/>
    <property type="match status" value="1"/>
</dbReference>
<proteinExistence type="predicted"/>
<dbReference type="STRING" id="1504633.A0A2T7CUH1"/>
<accession>A0A2T7CUH1</accession>
<dbReference type="FunFam" id="3.30.40.10:FF:000633">
    <property type="entry name" value="Putative BOI-related E3 ubiquitin-protein ligase 2"/>
    <property type="match status" value="1"/>
</dbReference>
<evidence type="ECO:0008006" key="7">
    <source>
        <dbReference type="Google" id="ProtNLM"/>
    </source>
</evidence>
<evidence type="ECO:0000256" key="1">
    <source>
        <dbReference type="ARBA" id="ARBA00022723"/>
    </source>
</evidence>
<dbReference type="PANTHER" id="PTHR42647:SF20">
    <property type="entry name" value="RING ZINC FINGER DOMAIN SUPERFAMILY PROTEIN-RELATED"/>
    <property type="match status" value="1"/>
</dbReference>
<gene>
    <name evidence="5" type="ORF">GQ55_7G126000</name>
</gene>
<protein>
    <recommendedName>
        <fullName evidence="7">RING-type domain-containing protein</fullName>
    </recommendedName>
</protein>
<keyword evidence="1" id="KW-0479">Metal-binding</keyword>
<dbReference type="Pfam" id="PF13920">
    <property type="entry name" value="zf-C3HC4_3"/>
    <property type="match status" value="1"/>
</dbReference>
<dbReference type="GO" id="GO:0008270">
    <property type="term" value="F:zinc ion binding"/>
    <property type="evidence" value="ECO:0007669"/>
    <property type="project" value="UniProtKB-KW"/>
</dbReference>
<dbReference type="Gene3D" id="3.30.40.10">
    <property type="entry name" value="Zinc/RING finger domain, C3HC4 (zinc finger)"/>
    <property type="match status" value="1"/>
</dbReference>